<evidence type="ECO:0000256" key="1">
    <source>
        <dbReference type="SAM" id="MobiDB-lite"/>
    </source>
</evidence>
<feature type="transmembrane region" description="Helical" evidence="2">
    <location>
        <begin position="247"/>
        <end position="268"/>
    </location>
</feature>
<name>A0ABV9DTL5_9ACTN</name>
<gene>
    <name evidence="5" type="ORF">ACFO4E_10270</name>
</gene>
<feature type="transmembrane region" description="Helical" evidence="2">
    <location>
        <begin position="352"/>
        <end position="377"/>
    </location>
</feature>
<evidence type="ECO:0000313" key="6">
    <source>
        <dbReference type="Proteomes" id="UP001595923"/>
    </source>
</evidence>
<accession>A0ABV9DTL5</accession>
<keyword evidence="2" id="KW-1133">Transmembrane helix</keyword>
<reference evidence="6" key="1">
    <citation type="journal article" date="2019" name="Int. J. Syst. Evol. Microbiol.">
        <title>The Global Catalogue of Microorganisms (GCM) 10K type strain sequencing project: providing services to taxonomists for standard genome sequencing and annotation.</title>
        <authorList>
            <consortium name="The Broad Institute Genomics Platform"/>
            <consortium name="The Broad Institute Genome Sequencing Center for Infectious Disease"/>
            <person name="Wu L."/>
            <person name="Ma J."/>
        </authorList>
    </citation>
    <scope>NUCLEOTIDE SEQUENCE [LARGE SCALE GENOMIC DNA]</scope>
    <source>
        <strain evidence="6">XZYJ18</strain>
    </source>
</reference>
<dbReference type="PANTHER" id="PTHR30590:SF3">
    <property type="entry name" value="HYPOTHETICAL MEMBRANE SPANNING PROTEIN"/>
    <property type="match status" value="1"/>
</dbReference>
<feature type="transmembrane region" description="Helical" evidence="2">
    <location>
        <begin position="48"/>
        <end position="68"/>
    </location>
</feature>
<feature type="domain" description="DUF418" evidence="3">
    <location>
        <begin position="326"/>
        <end position="426"/>
    </location>
</feature>
<dbReference type="InterPro" id="IPR012429">
    <property type="entry name" value="HGSNAT_cat"/>
</dbReference>
<proteinExistence type="predicted"/>
<dbReference type="RefSeq" id="WP_378573279.1">
    <property type="nucleotide sequence ID" value="NZ_JBHSFQ010000007.1"/>
</dbReference>
<feature type="transmembrane region" description="Helical" evidence="2">
    <location>
        <begin position="163"/>
        <end position="181"/>
    </location>
</feature>
<feature type="transmembrane region" description="Helical" evidence="2">
    <location>
        <begin position="389"/>
        <end position="409"/>
    </location>
</feature>
<dbReference type="Proteomes" id="UP001595923">
    <property type="component" value="Unassembled WGS sequence"/>
</dbReference>
<keyword evidence="6" id="KW-1185">Reference proteome</keyword>
<protein>
    <submittedName>
        <fullName evidence="5">DUF418 domain-containing protein</fullName>
    </submittedName>
</protein>
<feature type="compositionally biased region" description="Polar residues" evidence="1">
    <location>
        <begin position="1"/>
        <end position="11"/>
    </location>
</feature>
<dbReference type="InterPro" id="IPR052529">
    <property type="entry name" value="Bact_Transport_Assoc"/>
</dbReference>
<feature type="transmembrane region" description="Helical" evidence="2">
    <location>
        <begin position="214"/>
        <end position="235"/>
    </location>
</feature>
<evidence type="ECO:0000313" key="5">
    <source>
        <dbReference type="EMBL" id="MFC4562240.1"/>
    </source>
</evidence>
<feature type="transmembrane region" description="Helical" evidence="2">
    <location>
        <begin position="80"/>
        <end position="101"/>
    </location>
</feature>
<organism evidence="5 6">
    <name type="scientific">Nocardiopsis mangrovi</name>
    <dbReference type="NCBI Taxonomy" id="1179818"/>
    <lineage>
        <taxon>Bacteria</taxon>
        <taxon>Bacillati</taxon>
        <taxon>Actinomycetota</taxon>
        <taxon>Actinomycetes</taxon>
        <taxon>Streptosporangiales</taxon>
        <taxon>Nocardiopsidaceae</taxon>
        <taxon>Nocardiopsis</taxon>
    </lineage>
</organism>
<evidence type="ECO:0000259" key="4">
    <source>
        <dbReference type="Pfam" id="PF07786"/>
    </source>
</evidence>
<feature type="region of interest" description="Disordered" evidence="1">
    <location>
        <begin position="1"/>
        <end position="40"/>
    </location>
</feature>
<keyword evidence="2" id="KW-0812">Transmembrane</keyword>
<dbReference type="Pfam" id="PF07786">
    <property type="entry name" value="HGSNAT_cat"/>
    <property type="match status" value="1"/>
</dbReference>
<evidence type="ECO:0000259" key="3">
    <source>
        <dbReference type="Pfam" id="PF04235"/>
    </source>
</evidence>
<comment type="caution">
    <text evidence="5">The sequence shown here is derived from an EMBL/GenBank/DDBJ whole genome shotgun (WGS) entry which is preliminary data.</text>
</comment>
<dbReference type="Pfam" id="PF04235">
    <property type="entry name" value="DUF418"/>
    <property type="match status" value="1"/>
</dbReference>
<keyword evidence="2" id="KW-0472">Membrane</keyword>
<feature type="transmembrane region" description="Helical" evidence="2">
    <location>
        <begin position="138"/>
        <end position="156"/>
    </location>
</feature>
<dbReference type="PANTHER" id="PTHR30590">
    <property type="entry name" value="INNER MEMBRANE PROTEIN"/>
    <property type="match status" value="1"/>
</dbReference>
<feature type="transmembrane region" description="Helical" evidence="2">
    <location>
        <begin position="113"/>
        <end position="132"/>
    </location>
</feature>
<dbReference type="EMBL" id="JBHSFQ010000007">
    <property type="protein sequence ID" value="MFC4562240.1"/>
    <property type="molecule type" value="Genomic_DNA"/>
</dbReference>
<sequence length="434" mass="43891">MSHSIGSSPGTADTGRPESASPLPHAPEPPRARHRPRRGGGRLTGIDLARGLAVLGMFVVHVGLGWAAADGGNALTPVVAGRAAALFALLAGVSIALISGGRTPKSGDDMGVALWRVVVRGLLMLPLGTALTMMGTPVSVILAYYAVFFVLAAPLLQERWKVVAGTAAVLAVAGPLVSFWLRGLIAEGPLRGPAAAVNAYDPLVALGADGFMDLVLTGAYPAFTWMPFVLAGLAIGRLDLRAARVRWVLVGAGAALAAVAYGASWVALELLGGRGRLAGAFADAPMDRYGGAASLDGALAEGFPGTVPVNDPVWLVVTAPHSGTPLEVLGAGGIAIAVLGVCLLAGHALRWVLYPVAAVGALSLTTYVGHVLVIWVAGNGLLEGGALSFVATDLALTVVVGALVGAGLWRATGLRGPLEALVHAVSLAAARRIP</sequence>
<dbReference type="InterPro" id="IPR007349">
    <property type="entry name" value="DUF418"/>
</dbReference>
<feature type="domain" description="Heparan-alpha-glucosaminide N-acetyltransferase catalytic" evidence="4">
    <location>
        <begin position="42"/>
        <end position="242"/>
    </location>
</feature>
<evidence type="ECO:0000256" key="2">
    <source>
        <dbReference type="SAM" id="Phobius"/>
    </source>
</evidence>
<feature type="transmembrane region" description="Helical" evidence="2">
    <location>
        <begin position="328"/>
        <end position="345"/>
    </location>
</feature>